<dbReference type="KEGG" id="hyh:D3Y59_04070"/>
<organism evidence="3 4">
    <name type="scientific">Hymenobacter oligotrophus</name>
    <dbReference type="NCBI Taxonomy" id="2319843"/>
    <lineage>
        <taxon>Bacteria</taxon>
        <taxon>Pseudomonadati</taxon>
        <taxon>Bacteroidota</taxon>
        <taxon>Cytophagia</taxon>
        <taxon>Cytophagales</taxon>
        <taxon>Hymenobacteraceae</taxon>
        <taxon>Hymenobacter</taxon>
    </lineage>
</organism>
<keyword evidence="4" id="KW-1185">Reference proteome</keyword>
<dbReference type="Pfam" id="PF03544">
    <property type="entry name" value="TonB_C"/>
    <property type="match status" value="1"/>
</dbReference>
<dbReference type="Pfam" id="PF07661">
    <property type="entry name" value="MORN_2"/>
    <property type="match status" value="2"/>
</dbReference>
<dbReference type="InterPro" id="IPR037682">
    <property type="entry name" value="TonB_C"/>
</dbReference>
<reference evidence="3 4" key="1">
    <citation type="submission" date="2018-09" db="EMBL/GenBank/DDBJ databases">
        <title>Hymenobacter medium sp. nov., isolated from R2A medium.</title>
        <authorList>
            <person name="Yingchao G."/>
        </authorList>
    </citation>
    <scope>NUCLEOTIDE SEQUENCE [LARGE SCALE GENOMIC DNA]</scope>
    <source>
        <strain evidence="4">sh-6</strain>
    </source>
</reference>
<accession>A0A3B7QZ77</accession>
<dbReference type="AlphaFoldDB" id="A0A3B7QZ77"/>
<evidence type="ECO:0000259" key="2">
    <source>
        <dbReference type="Pfam" id="PF03544"/>
    </source>
</evidence>
<dbReference type="RefSeq" id="WP_119443895.1">
    <property type="nucleotide sequence ID" value="NZ_CP032317.1"/>
</dbReference>
<dbReference type="SUPFAM" id="SSF74653">
    <property type="entry name" value="TolA/TonB C-terminal domain"/>
    <property type="match status" value="1"/>
</dbReference>
<dbReference type="EMBL" id="CP032317">
    <property type="protein sequence ID" value="AYA36310.1"/>
    <property type="molecule type" value="Genomic_DNA"/>
</dbReference>
<feature type="signal peptide" evidence="1">
    <location>
        <begin position="1"/>
        <end position="28"/>
    </location>
</feature>
<protein>
    <recommendedName>
        <fullName evidence="2">TonB C-terminal domain-containing protein</fullName>
    </recommendedName>
</protein>
<feature type="domain" description="TonB C-terminal" evidence="2">
    <location>
        <begin position="208"/>
        <end position="271"/>
    </location>
</feature>
<keyword evidence="1" id="KW-0732">Signal</keyword>
<evidence type="ECO:0000256" key="1">
    <source>
        <dbReference type="SAM" id="SignalP"/>
    </source>
</evidence>
<dbReference type="OrthoDB" id="934760at2"/>
<dbReference type="Gene3D" id="2.20.110.10">
    <property type="entry name" value="Histone H3 K4-specific methyltransferase SET7/9 N-terminal domain"/>
    <property type="match status" value="1"/>
</dbReference>
<name>A0A3B7QZ77_9BACT</name>
<proteinExistence type="predicted"/>
<evidence type="ECO:0000313" key="3">
    <source>
        <dbReference type="EMBL" id="AYA36310.1"/>
    </source>
</evidence>
<dbReference type="Gene3D" id="3.30.1150.10">
    <property type="match status" value="1"/>
</dbReference>
<dbReference type="InterPro" id="IPR011652">
    <property type="entry name" value="MORN_2"/>
</dbReference>
<gene>
    <name evidence="3" type="ORF">D3Y59_04070</name>
</gene>
<dbReference type="GO" id="GO:0055085">
    <property type="term" value="P:transmembrane transport"/>
    <property type="evidence" value="ECO:0007669"/>
    <property type="project" value="InterPro"/>
</dbReference>
<dbReference type="Proteomes" id="UP000262802">
    <property type="component" value="Chromosome"/>
</dbReference>
<dbReference type="SUPFAM" id="SSF82185">
    <property type="entry name" value="Histone H3 K4-specific methyltransferase SET7/9 N-terminal domain"/>
    <property type="match status" value="1"/>
</dbReference>
<evidence type="ECO:0000313" key="4">
    <source>
        <dbReference type="Proteomes" id="UP000262802"/>
    </source>
</evidence>
<feature type="chain" id="PRO_5017714412" description="TonB C-terminal domain-containing protein" evidence="1">
    <location>
        <begin position="29"/>
        <end position="283"/>
    </location>
</feature>
<sequence length="283" mass="30929">MCAPNLVSASHLSWLVAGLLLTTTAASAQVKTVAVFEQLEGQKVGVRYYDRNAVPLPDSRGAHSYDIMRRADSLGVKWRVRRFAVQGHQLLLDAGYSSDLPYDTPHARTREWYPNGQLREDVSYRNGKPDGPIKTYYPDGKPRRDQQLRAGAVVKGECYGPGGQALDECPPYRTLAKLTGKGAGQAVVFQAMQKQFAQFMPKGYSRATDAVVHVAFGVDSLGNVHSPRVLASDDAALNAAALETVRRLPRLVPASEEGQPVSSVLEGQFHYYPTRRAATAADE</sequence>